<evidence type="ECO:0000256" key="1">
    <source>
        <dbReference type="SAM" id="MobiDB-lite"/>
    </source>
</evidence>
<keyword evidence="3" id="KW-1185">Reference proteome</keyword>
<protein>
    <submittedName>
        <fullName evidence="2">Uncharacterized protein</fullName>
    </submittedName>
</protein>
<accession>A0A8H5MAQ0</accession>
<organism evidence="2 3">
    <name type="scientific">Tricholomella constricta</name>
    <dbReference type="NCBI Taxonomy" id="117010"/>
    <lineage>
        <taxon>Eukaryota</taxon>
        <taxon>Fungi</taxon>
        <taxon>Dikarya</taxon>
        <taxon>Basidiomycota</taxon>
        <taxon>Agaricomycotina</taxon>
        <taxon>Agaricomycetes</taxon>
        <taxon>Agaricomycetidae</taxon>
        <taxon>Agaricales</taxon>
        <taxon>Tricholomatineae</taxon>
        <taxon>Lyophyllaceae</taxon>
        <taxon>Tricholomella</taxon>
    </lineage>
</organism>
<sequence length="283" mass="31259">MPRGRSRLIQGFISKKTGTNLNRYVGSYVHAVKKYFRSRARTAPSSANVLSIQPPSGRDSPNLVCIPQPVPPRSAVSSDLIPQAEPEKSMSRRRPVLNIPALQPNLSLTSSCGTKSIFPSEGSIFELLSLAECLTPITPVEKMLHTPSCPPSLVRHATNVSWPRREPRRSGKSNLSPYSPLLPDFAQPSPQFLATPQTSSPSVQVLHRRLSLVVPPDASPVYAPRRLSYSRSFLRTNLIMTPVNPPSDKKLASPLSIRSQRPIRSPSIDEYRDDMCFAPSDPY</sequence>
<proteinExistence type="predicted"/>
<reference evidence="2 3" key="1">
    <citation type="journal article" date="2020" name="ISME J.">
        <title>Uncovering the hidden diversity of litter-decomposition mechanisms in mushroom-forming fungi.</title>
        <authorList>
            <person name="Floudas D."/>
            <person name="Bentzer J."/>
            <person name="Ahren D."/>
            <person name="Johansson T."/>
            <person name="Persson P."/>
            <person name="Tunlid A."/>
        </authorList>
    </citation>
    <scope>NUCLEOTIDE SEQUENCE [LARGE SCALE GENOMIC DNA]</scope>
    <source>
        <strain evidence="2 3">CBS 661.87</strain>
    </source>
</reference>
<name>A0A8H5MAQ0_9AGAR</name>
<feature type="region of interest" description="Disordered" evidence="1">
    <location>
        <begin position="244"/>
        <end position="264"/>
    </location>
</feature>
<dbReference type="EMBL" id="JAACJP010000002">
    <property type="protein sequence ID" value="KAF5386721.1"/>
    <property type="molecule type" value="Genomic_DNA"/>
</dbReference>
<gene>
    <name evidence="2" type="ORF">D9615_001834</name>
</gene>
<comment type="caution">
    <text evidence="2">The sequence shown here is derived from an EMBL/GenBank/DDBJ whole genome shotgun (WGS) entry which is preliminary data.</text>
</comment>
<dbReference type="Proteomes" id="UP000565441">
    <property type="component" value="Unassembled WGS sequence"/>
</dbReference>
<evidence type="ECO:0000313" key="2">
    <source>
        <dbReference type="EMBL" id="KAF5386721.1"/>
    </source>
</evidence>
<evidence type="ECO:0000313" key="3">
    <source>
        <dbReference type="Proteomes" id="UP000565441"/>
    </source>
</evidence>
<feature type="compositionally biased region" description="Low complexity" evidence="1">
    <location>
        <begin position="253"/>
        <end position="264"/>
    </location>
</feature>
<dbReference type="OrthoDB" id="10006572at2759"/>
<feature type="region of interest" description="Disordered" evidence="1">
    <location>
        <begin position="160"/>
        <end position="180"/>
    </location>
</feature>
<dbReference type="AlphaFoldDB" id="A0A8H5MAQ0"/>